<dbReference type="KEGG" id="fls:GLV81_15545"/>
<proteinExistence type="predicted"/>
<name>A0A6I6GG33_9BACT</name>
<dbReference type="InterPro" id="IPR021428">
    <property type="entry name" value="DUF3078"/>
</dbReference>
<dbReference type="Pfam" id="PF11276">
    <property type="entry name" value="DUF3078"/>
    <property type="match status" value="1"/>
</dbReference>
<organism evidence="1 2">
    <name type="scientific">Phnomibacter ginsenosidimutans</name>
    <dbReference type="NCBI Taxonomy" id="2676868"/>
    <lineage>
        <taxon>Bacteria</taxon>
        <taxon>Pseudomonadati</taxon>
        <taxon>Bacteroidota</taxon>
        <taxon>Chitinophagia</taxon>
        <taxon>Chitinophagales</taxon>
        <taxon>Chitinophagaceae</taxon>
        <taxon>Phnomibacter</taxon>
    </lineage>
</organism>
<reference evidence="1 2" key="1">
    <citation type="submission" date="2019-11" db="EMBL/GenBank/DDBJ databases">
        <authorList>
            <person name="Im W.T."/>
        </authorList>
    </citation>
    <scope>NUCLEOTIDE SEQUENCE [LARGE SCALE GENOMIC DNA]</scope>
    <source>
        <strain evidence="1 2">SB-02</strain>
    </source>
</reference>
<evidence type="ECO:0000313" key="1">
    <source>
        <dbReference type="EMBL" id="QGW29340.1"/>
    </source>
</evidence>
<dbReference type="EMBL" id="CP046566">
    <property type="protein sequence ID" value="QGW29340.1"/>
    <property type="molecule type" value="Genomic_DNA"/>
</dbReference>
<dbReference type="Proteomes" id="UP000426027">
    <property type="component" value="Chromosome"/>
</dbReference>
<keyword evidence="2" id="KW-1185">Reference proteome</keyword>
<gene>
    <name evidence="1" type="ORF">GLV81_15545</name>
</gene>
<protein>
    <submittedName>
        <fullName evidence="1">DUF3078 domain-containing protein</fullName>
    </submittedName>
</protein>
<accession>A0A6I6GG33</accession>
<sequence length="267" mass="30170">MALAQQNSSYWVGVNEKFALNVGLNVDLYANRAWGKSTLDNTLKASYAYQNNQTQGLRKTADFFDWYTKFGHSLNEKKTLSLAAIFNIRSQFTNGYDYALTPRRRVSGFFAPANILLTLGLDWKPNKHFSLFFSPFAGKWIVVSNDPYSYSTTPPPPGQRPLAALYGVDPVKKVDAQIGAFASANFNKELVKNVTYTSRLDLYSNYKHNPQNIDMFWTNSFGFKVNKWLTMSYLLNLAYDDDLIPEGRTSPTMQFLGTFGVGVSGKF</sequence>
<evidence type="ECO:0000313" key="2">
    <source>
        <dbReference type="Proteomes" id="UP000426027"/>
    </source>
</evidence>
<dbReference type="AlphaFoldDB" id="A0A6I6GG33"/>